<gene>
    <name evidence="2" type="ORF">GCM10011379_11460</name>
</gene>
<dbReference type="RefSeq" id="WP_188951008.1">
    <property type="nucleotide sequence ID" value="NZ_BMIB01000001.1"/>
</dbReference>
<reference evidence="2" key="2">
    <citation type="submission" date="2020-09" db="EMBL/GenBank/DDBJ databases">
        <authorList>
            <person name="Sun Q."/>
            <person name="Zhou Y."/>
        </authorList>
    </citation>
    <scope>NUCLEOTIDE SEQUENCE</scope>
    <source>
        <strain evidence="2">CGMCC 1.15290</strain>
    </source>
</reference>
<keyword evidence="1" id="KW-0812">Transmembrane</keyword>
<name>A0A917MUX1_9BACT</name>
<evidence type="ECO:0000256" key="1">
    <source>
        <dbReference type="SAM" id="Phobius"/>
    </source>
</evidence>
<protein>
    <submittedName>
        <fullName evidence="2">Uncharacterized protein</fullName>
    </submittedName>
</protein>
<comment type="caution">
    <text evidence="2">The sequence shown here is derived from an EMBL/GenBank/DDBJ whole genome shotgun (WGS) entry which is preliminary data.</text>
</comment>
<dbReference type="Proteomes" id="UP000627292">
    <property type="component" value="Unassembled WGS sequence"/>
</dbReference>
<dbReference type="EMBL" id="BMIB01000001">
    <property type="protein sequence ID" value="GGH61968.1"/>
    <property type="molecule type" value="Genomic_DNA"/>
</dbReference>
<organism evidence="2 3">
    <name type="scientific">Filimonas zeae</name>
    <dbReference type="NCBI Taxonomy" id="1737353"/>
    <lineage>
        <taxon>Bacteria</taxon>
        <taxon>Pseudomonadati</taxon>
        <taxon>Bacteroidota</taxon>
        <taxon>Chitinophagia</taxon>
        <taxon>Chitinophagales</taxon>
        <taxon>Chitinophagaceae</taxon>
        <taxon>Filimonas</taxon>
    </lineage>
</organism>
<accession>A0A917MUX1</accession>
<evidence type="ECO:0000313" key="2">
    <source>
        <dbReference type="EMBL" id="GGH61968.1"/>
    </source>
</evidence>
<feature type="transmembrane region" description="Helical" evidence="1">
    <location>
        <begin position="6"/>
        <end position="30"/>
    </location>
</feature>
<keyword evidence="3" id="KW-1185">Reference proteome</keyword>
<keyword evidence="1" id="KW-1133">Transmembrane helix</keyword>
<dbReference type="AlphaFoldDB" id="A0A917MUX1"/>
<proteinExistence type="predicted"/>
<evidence type="ECO:0000313" key="3">
    <source>
        <dbReference type="Proteomes" id="UP000627292"/>
    </source>
</evidence>
<keyword evidence="1" id="KW-0472">Membrane</keyword>
<reference evidence="2" key="1">
    <citation type="journal article" date="2014" name="Int. J. Syst. Evol. Microbiol.">
        <title>Complete genome sequence of Corynebacterium casei LMG S-19264T (=DSM 44701T), isolated from a smear-ripened cheese.</title>
        <authorList>
            <consortium name="US DOE Joint Genome Institute (JGI-PGF)"/>
            <person name="Walter F."/>
            <person name="Albersmeier A."/>
            <person name="Kalinowski J."/>
            <person name="Ruckert C."/>
        </authorList>
    </citation>
    <scope>NUCLEOTIDE SEQUENCE</scope>
    <source>
        <strain evidence="2">CGMCC 1.15290</strain>
    </source>
</reference>
<sequence>MVTFHALEQIILIAFLAGIFGTLIYIAWLLRKLALGQYSNHLDKGHFDFRNKPNYMVFPENLFYKALYRIENEYRLRFTVEASNFLLLPIREYYLEVDHINAVNWQQSLYLLGRELYNRRDEYDYKRLAEGFYSVTAVDVMNAIRLNWCSIPPFCKPPRSNDRY</sequence>